<comment type="caution">
    <text evidence="2">The sequence shown here is derived from an EMBL/GenBank/DDBJ whole genome shotgun (WGS) entry which is preliminary data.</text>
</comment>
<evidence type="ECO:0000256" key="1">
    <source>
        <dbReference type="SAM" id="MobiDB-lite"/>
    </source>
</evidence>
<reference evidence="2 3" key="1">
    <citation type="journal article" date="2021" name="Elife">
        <title>Chloroplast acquisition without the gene transfer in kleptoplastic sea slugs, Plakobranchus ocellatus.</title>
        <authorList>
            <person name="Maeda T."/>
            <person name="Takahashi S."/>
            <person name="Yoshida T."/>
            <person name="Shimamura S."/>
            <person name="Takaki Y."/>
            <person name="Nagai Y."/>
            <person name="Toyoda A."/>
            <person name="Suzuki Y."/>
            <person name="Arimoto A."/>
            <person name="Ishii H."/>
            <person name="Satoh N."/>
            <person name="Nishiyama T."/>
            <person name="Hasebe M."/>
            <person name="Maruyama T."/>
            <person name="Minagawa J."/>
            <person name="Obokata J."/>
            <person name="Shigenobu S."/>
        </authorList>
    </citation>
    <scope>NUCLEOTIDE SEQUENCE [LARGE SCALE GENOMIC DNA]</scope>
</reference>
<organism evidence="2 3">
    <name type="scientific">Plakobranchus ocellatus</name>
    <dbReference type="NCBI Taxonomy" id="259542"/>
    <lineage>
        <taxon>Eukaryota</taxon>
        <taxon>Metazoa</taxon>
        <taxon>Spiralia</taxon>
        <taxon>Lophotrochozoa</taxon>
        <taxon>Mollusca</taxon>
        <taxon>Gastropoda</taxon>
        <taxon>Heterobranchia</taxon>
        <taxon>Euthyneura</taxon>
        <taxon>Panpulmonata</taxon>
        <taxon>Sacoglossa</taxon>
        <taxon>Placobranchoidea</taxon>
        <taxon>Plakobranchidae</taxon>
        <taxon>Plakobranchus</taxon>
    </lineage>
</organism>
<name>A0AAV4A5N3_9GAST</name>
<evidence type="ECO:0000313" key="2">
    <source>
        <dbReference type="EMBL" id="GFO03460.1"/>
    </source>
</evidence>
<evidence type="ECO:0000313" key="3">
    <source>
        <dbReference type="Proteomes" id="UP000735302"/>
    </source>
</evidence>
<proteinExistence type="predicted"/>
<keyword evidence="3" id="KW-1185">Reference proteome</keyword>
<protein>
    <submittedName>
        <fullName evidence="2">Uncharacterized protein</fullName>
    </submittedName>
</protein>
<dbReference type="AlphaFoldDB" id="A0AAV4A5N3"/>
<sequence length="84" mass="9222">MTRLNNSERPLLAADGTIRMTERPLPAAANTRKERGLREKTLSRCGKKIWTQRVNEGQTATTVVGLEEVPTLKSVACKGRDGVS</sequence>
<dbReference type="Proteomes" id="UP000735302">
    <property type="component" value="Unassembled WGS sequence"/>
</dbReference>
<dbReference type="EMBL" id="BLXT01003725">
    <property type="protein sequence ID" value="GFO03460.1"/>
    <property type="molecule type" value="Genomic_DNA"/>
</dbReference>
<feature type="region of interest" description="Disordered" evidence="1">
    <location>
        <begin position="1"/>
        <end position="40"/>
    </location>
</feature>
<feature type="compositionally biased region" description="Basic and acidic residues" evidence="1">
    <location>
        <begin position="31"/>
        <end position="40"/>
    </location>
</feature>
<gene>
    <name evidence="2" type="ORF">PoB_002996500</name>
</gene>
<accession>A0AAV4A5N3</accession>